<dbReference type="EMBL" id="MH320549">
    <property type="protein sequence ID" value="AYO87954.1"/>
    <property type="molecule type" value="Genomic_DNA"/>
</dbReference>
<organism evidence="1">
    <name type="scientific">Molluscum contagiosum virus subtype 2</name>
    <name type="common">MOCV</name>
    <name type="synonym">MCVII</name>
    <dbReference type="NCBI Taxonomy" id="10281"/>
    <lineage>
        <taxon>Viruses</taxon>
        <taxon>Varidnaviria</taxon>
        <taxon>Bamfordvirae</taxon>
        <taxon>Nucleocytoviricota</taxon>
        <taxon>Pokkesviricetes</taxon>
        <taxon>Chitovirales</taxon>
        <taxon>Poxviridae</taxon>
        <taxon>Chordopoxvirinae</taxon>
        <taxon>Molluscipoxvirus</taxon>
        <taxon>Molluscipoxvirus molluscum</taxon>
        <taxon>Molluscum contagiosum virus</taxon>
    </lineage>
</organism>
<evidence type="ECO:0000313" key="6">
    <source>
        <dbReference type="EMBL" id="AYO89172.1"/>
    </source>
</evidence>
<evidence type="ECO:0000313" key="2">
    <source>
        <dbReference type="EMBL" id="AYO87784.1"/>
    </source>
</evidence>
<dbReference type="Proteomes" id="UP000319755">
    <property type="component" value="Genome"/>
</dbReference>
<protein>
    <submittedName>
        <fullName evidence="1">MC149.1</fullName>
    </submittedName>
</protein>
<dbReference type="Proteomes" id="UP000320816">
    <property type="component" value="Segment"/>
</dbReference>
<reference evidence="2" key="3">
    <citation type="submission" date="2018-05" db="EMBL/GenBank/DDBJ databases">
        <authorList>
            <person name="Zorec T.M."/>
            <person name="Hosnjak L."/>
            <person name="Kutnjak D."/>
            <person name="Kusar B."/>
            <person name="Trcko K."/>
            <person name="Kocjan B.J."/>
            <person name="Li Y."/>
            <person name="Krizmaric M."/>
            <person name="Miljkovic J."/>
            <person name="Ravnikar M."/>
            <person name="Poljak M."/>
        </authorList>
    </citation>
    <scope>NUCLEOTIDE SEQUENCE</scope>
    <source>
        <strain evidence="2">MCV2_MB98</strain>
        <strain evidence="3">MCV2_MC313</strain>
        <strain evidence="4">MCV2_MC316</strain>
        <strain evidence="5">MCV2_MC332</strain>
        <strain evidence="6">MCV2_MC515</strain>
    </source>
</reference>
<reference evidence="1" key="1">
    <citation type="journal article" date="2017" name="J. Gen. Virol.">
        <title>Recombination events and variability among full-length genomes of co-circulating molluscum contagiosum virus subtypes 1 and 2.</title>
        <authorList>
            <person name="Lopez-Bueno A."/>
            <person name="Parras-Molto M."/>
            <person name="Lopez-Barrantes O."/>
            <person name="Belda S."/>
            <person name="Alejo A."/>
        </authorList>
    </citation>
    <scope>NUCLEOTIDE SEQUENCE</scope>
    <source>
        <strain evidence="1">Madrid 2016_1</strain>
    </source>
</reference>
<dbReference type="Proteomes" id="UP000317891">
    <property type="component" value="Segment"/>
</dbReference>
<dbReference type="EMBL" id="MH320556">
    <property type="protein sequence ID" value="AYO89172.1"/>
    <property type="molecule type" value="Genomic_DNA"/>
</dbReference>
<dbReference type="EMBL" id="MH320551">
    <property type="protein sequence ID" value="AYO88294.1"/>
    <property type="molecule type" value="Genomic_DNA"/>
</dbReference>
<reference evidence="2" key="2">
    <citation type="journal article" date="2018" name="Viruses">
        <title>New Insights into the Evolutionary and Genomic Landscape of Molluscum Contagiosum Virus (MCV) based on Nine MCV1 and Six MCV2 Complete Genome Sequences.</title>
        <authorList>
            <person name="Zorec T."/>
            <person name="Kutnjak D."/>
            <person name="Hosnjak L."/>
            <person name="Kusar B."/>
            <person name="Trcko K."/>
            <person name="Kocjan B."/>
            <person name="Li Y."/>
            <person name="Krizmaric M."/>
            <person name="Miljkovic J."/>
            <person name="Ravnikar M."/>
            <person name="Poljak M."/>
        </authorList>
    </citation>
    <scope>NUCLEOTIDE SEQUENCE [LARGE SCALE GENOMIC DNA]</scope>
    <source>
        <strain evidence="2">MCV2_MB98</strain>
        <strain evidence="3">MCV2_MC313</strain>
        <strain evidence="4">MCV2_MC316</strain>
        <strain evidence="5">MCV2_MC332</strain>
        <strain evidence="6">MCV2_MC515</strain>
    </source>
</reference>
<evidence type="ECO:0000313" key="1">
    <source>
        <dbReference type="EMBL" id="AQY16722.1"/>
    </source>
</evidence>
<dbReference type="Proteomes" id="UP000315637">
    <property type="component" value="Segment"/>
</dbReference>
<dbReference type="Proteomes" id="UP000320664">
    <property type="component" value="Segment"/>
</dbReference>
<proteinExistence type="predicted"/>
<evidence type="ECO:0000313" key="4">
    <source>
        <dbReference type="EMBL" id="AYO88124.1"/>
    </source>
</evidence>
<evidence type="ECO:0000313" key="3">
    <source>
        <dbReference type="EMBL" id="AYO87954.1"/>
    </source>
</evidence>
<accession>A0A1S7DLZ0</accession>
<name>A0A1S7DLZ0_MCV2</name>
<dbReference type="EMBL" id="KY040274">
    <property type="protein sequence ID" value="AQY16722.1"/>
    <property type="molecule type" value="Genomic_DNA"/>
</dbReference>
<dbReference type="EMBL" id="MH320548">
    <property type="protein sequence ID" value="AYO87784.1"/>
    <property type="molecule type" value="Genomic_DNA"/>
</dbReference>
<sequence>MSERTRARRASDRHRPFVVLVRDLARAGRGVLFVLRDAFPFRSRTNACLSLACKRVSFSCLSMEVRVPRGLARIATKSLACRLQAKLK</sequence>
<gene>
    <name evidence="1" type="primary">MC149.1R</name>
</gene>
<organismHost>
    <name type="scientific">Homo sapiens</name>
    <name type="common">Human</name>
    <dbReference type="NCBI Taxonomy" id="9606"/>
</organismHost>
<dbReference type="EMBL" id="MH320550">
    <property type="protein sequence ID" value="AYO88124.1"/>
    <property type="molecule type" value="Genomic_DNA"/>
</dbReference>
<dbReference type="Proteomes" id="UP000317568">
    <property type="component" value="Genome"/>
</dbReference>
<evidence type="ECO:0000313" key="5">
    <source>
        <dbReference type="EMBL" id="AYO88294.1"/>
    </source>
</evidence>